<reference evidence="1 2" key="1">
    <citation type="submission" date="2019-03" db="EMBL/GenBank/DDBJ databases">
        <title>Diversity of the mouse oral microbiome.</title>
        <authorList>
            <person name="Joseph S."/>
            <person name="Aduse-Opoku J."/>
            <person name="Curtis M."/>
            <person name="Wade W."/>
            <person name="Hashim A."/>
        </authorList>
    </citation>
    <scope>NUCLEOTIDE SEQUENCE [LARGE SCALE GENOMIC DNA]</scope>
    <source>
        <strain evidence="1 2">P11</strain>
    </source>
</reference>
<accession>A0A4Y9IQU1</accession>
<evidence type="ECO:0000313" key="1">
    <source>
        <dbReference type="EMBL" id="TFU90692.1"/>
    </source>
</evidence>
<gene>
    <name evidence="1" type="ORF">E4T88_01575</name>
</gene>
<protein>
    <submittedName>
        <fullName evidence="1">Uncharacterized protein</fullName>
    </submittedName>
</protein>
<proteinExistence type="predicted"/>
<comment type="caution">
    <text evidence="1">The sequence shown here is derived from an EMBL/GenBank/DDBJ whole genome shotgun (WGS) entry which is preliminary data.</text>
</comment>
<dbReference type="Proteomes" id="UP000298285">
    <property type="component" value="Unassembled WGS sequence"/>
</dbReference>
<dbReference type="RefSeq" id="WP_135103736.1">
    <property type="nucleotide sequence ID" value="NZ_JADGKW010000001.1"/>
</dbReference>
<sequence length="97" mass="10716">MHKKIISRLKTLGIPELEIIDSLNELNGDYINLESRLPNGETGKILDDNKKYLGAQVEIPSSEKCYGIAADGTMIAVFRYGCGGKDSEVVAWIKMLD</sequence>
<dbReference type="OrthoDB" id="9801008at2"/>
<name>A0A4Y9IQU1_9BACT</name>
<evidence type="ECO:0000313" key="2">
    <source>
        <dbReference type="Proteomes" id="UP000298285"/>
    </source>
</evidence>
<dbReference type="AlphaFoldDB" id="A0A4Y9IQU1"/>
<dbReference type="EMBL" id="SPPK01000001">
    <property type="protein sequence ID" value="TFU90692.1"/>
    <property type="molecule type" value="Genomic_DNA"/>
</dbReference>
<organism evidence="1 2">
    <name type="scientific">Dysgonomonas mossii</name>
    <dbReference type="NCBI Taxonomy" id="163665"/>
    <lineage>
        <taxon>Bacteria</taxon>
        <taxon>Pseudomonadati</taxon>
        <taxon>Bacteroidota</taxon>
        <taxon>Bacteroidia</taxon>
        <taxon>Bacteroidales</taxon>
        <taxon>Dysgonomonadaceae</taxon>
        <taxon>Dysgonomonas</taxon>
    </lineage>
</organism>